<proteinExistence type="predicted"/>
<accession>A0A7T8HIT0</accession>
<reference evidence="2" key="1">
    <citation type="submission" date="2021-01" db="EMBL/GenBank/DDBJ databases">
        <title>Caligus Genome Assembly.</title>
        <authorList>
            <person name="Gallardo-Escarate C."/>
        </authorList>
    </citation>
    <scope>NUCLEOTIDE SEQUENCE [LARGE SCALE GENOMIC DNA]</scope>
</reference>
<feature type="non-terminal residue" evidence="1">
    <location>
        <position position="59"/>
    </location>
</feature>
<evidence type="ECO:0000313" key="1">
    <source>
        <dbReference type="EMBL" id="QQP50869.1"/>
    </source>
</evidence>
<keyword evidence="2" id="KW-1185">Reference proteome</keyword>
<dbReference type="Proteomes" id="UP000595437">
    <property type="component" value="Chromosome 7"/>
</dbReference>
<evidence type="ECO:0000313" key="2">
    <source>
        <dbReference type="Proteomes" id="UP000595437"/>
    </source>
</evidence>
<gene>
    <name evidence="1" type="ORF">FKW44_012017</name>
</gene>
<organism evidence="1 2">
    <name type="scientific">Caligus rogercresseyi</name>
    <name type="common">Sea louse</name>
    <dbReference type="NCBI Taxonomy" id="217165"/>
    <lineage>
        <taxon>Eukaryota</taxon>
        <taxon>Metazoa</taxon>
        <taxon>Ecdysozoa</taxon>
        <taxon>Arthropoda</taxon>
        <taxon>Crustacea</taxon>
        <taxon>Multicrustacea</taxon>
        <taxon>Hexanauplia</taxon>
        <taxon>Copepoda</taxon>
        <taxon>Siphonostomatoida</taxon>
        <taxon>Caligidae</taxon>
        <taxon>Caligus</taxon>
    </lineage>
</organism>
<name>A0A7T8HIT0_CALRO</name>
<feature type="non-terminal residue" evidence="1">
    <location>
        <position position="1"/>
    </location>
</feature>
<dbReference type="EMBL" id="CP045896">
    <property type="protein sequence ID" value="QQP50869.1"/>
    <property type="molecule type" value="Genomic_DNA"/>
</dbReference>
<dbReference type="AlphaFoldDB" id="A0A7T8HIT0"/>
<protein>
    <submittedName>
        <fullName evidence="1">Uncharacterized protein</fullName>
    </submittedName>
</protein>
<sequence>STRNRKRSSIVEIDPRVEEELRLRLSLLGKFDAFEPIIDGIVDEAEAIIVEEEEESEED</sequence>